<protein>
    <recommendedName>
        <fullName evidence="3">HD domain-containing protein</fullName>
    </recommendedName>
</protein>
<keyword evidence="2" id="KW-1185">Reference proteome</keyword>
<name>A0A1I2N0D4_9ACTN</name>
<sequence>MTRTATLRDLALARRLPDHQMMDRETLGWIEMNAPRTPTLPASCHPQQLPLLIPDTDWFTAPALADGAHGVRHNARVSLLAAVLAAEHRLGPEDTDALRVAGAVHDCRRADDRHDPGHGRRAADWLLQATAAVTEGLGVALPETAVRRAAVAIALHDVPYGDFTPAQARAYRHAAVVVDLLKAADCLDRYRLPLRRWWPDTSHLRATVRPWCHGLAAQLVIRSETARLDGATHAAALHHATNPR</sequence>
<evidence type="ECO:0000313" key="1">
    <source>
        <dbReference type="EMBL" id="SFF94831.1"/>
    </source>
</evidence>
<dbReference type="AlphaFoldDB" id="A0A1I2N0D4"/>
<dbReference type="RefSeq" id="WP_093717885.1">
    <property type="nucleotide sequence ID" value="NZ_FONG01000043.1"/>
</dbReference>
<dbReference type="SUPFAM" id="SSF109604">
    <property type="entry name" value="HD-domain/PDEase-like"/>
    <property type="match status" value="1"/>
</dbReference>
<dbReference type="STRING" id="380248.SAMN05216251_14316"/>
<evidence type="ECO:0008006" key="3">
    <source>
        <dbReference type="Google" id="ProtNLM"/>
    </source>
</evidence>
<reference evidence="1 2" key="1">
    <citation type="submission" date="2016-10" db="EMBL/GenBank/DDBJ databases">
        <authorList>
            <person name="de Groot N.N."/>
        </authorList>
    </citation>
    <scope>NUCLEOTIDE SEQUENCE [LARGE SCALE GENOMIC DNA]</scope>
    <source>
        <strain evidence="1 2">CGMCC 4.3510</strain>
    </source>
</reference>
<dbReference type="Gene3D" id="1.10.3210.10">
    <property type="entry name" value="Hypothetical protein af1432"/>
    <property type="match status" value="1"/>
</dbReference>
<gene>
    <name evidence="1" type="ORF">SAMN05216251_14316</name>
</gene>
<evidence type="ECO:0000313" key="2">
    <source>
        <dbReference type="Proteomes" id="UP000199323"/>
    </source>
</evidence>
<dbReference type="Proteomes" id="UP000199323">
    <property type="component" value="Unassembled WGS sequence"/>
</dbReference>
<accession>A0A1I2N0D4</accession>
<dbReference type="OrthoDB" id="3872736at2"/>
<organism evidence="1 2">
    <name type="scientific">Actinacidiphila alni</name>
    <dbReference type="NCBI Taxonomy" id="380248"/>
    <lineage>
        <taxon>Bacteria</taxon>
        <taxon>Bacillati</taxon>
        <taxon>Actinomycetota</taxon>
        <taxon>Actinomycetes</taxon>
        <taxon>Kitasatosporales</taxon>
        <taxon>Streptomycetaceae</taxon>
        <taxon>Actinacidiphila</taxon>
    </lineage>
</organism>
<proteinExistence type="predicted"/>
<dbReference type="EMBL" id="FONG01000043">
    <property type="protein sequence ID" value="SFF94831.1"/>
    <property type="molecule type" value="Genomic_DNA"/>
</dbReference>